<evidence type="ECO:0000313" key="12">
    <source>
        <dbReference type="Proteomes" id="UP000311605"/>
    </source>
</evidence>
<protein>
    <recommendedName>
        <fullName evidence="8">Glycogen synthase</fullName>
        <ecNumber evidence="8">2.4.1.21</ecNumber>
    </recommendedName>
    <alternativeName>
        <fullName evidence="8">Starch [bacterial glycogen] synthase</fullName>
    </alternativeName>
</protein>
<dbReference type="Pfam" id="PF08323">
    <property type="entry name" value="Glyco_transf_5"/>
    <property type="match status" value="1"/>
</dbReference>
<feature type="domain" description="Glycosyl transferase family 1" evidence="9">
    <location>
        <begin position="290"/>
        <end position="447"/>
    </location>
</feature>
<dbReference type="EC" id="2.4.1.21" evidence="8"/>
<comment type="function">
    <text evidence="2 8">Synthesizes alpha-1,4-glucan chains using ADP-glucose.</text>
</comment>
<comment type="pathway">
    <text evidence="3 8">Glycan biosynthesis; glycogen biosynthesis.</text>
</comment>
<dbReference type="GO" id="GO:0004373">
    <property type="term" value="F:alpha-1,4-glucan glucosyltransferase (UDP-glucose donor) activity"/>
    <property type="evidence" value="ECO:0007669"/>
    <property type="project" value="InterPro"/>
</dbReference>
<name>A0A5C4XH46_9HYPH</name>
<dbReference type="GO" id="GO:0005978">
    <property type="term" value="P:glycogen biosynthetic process"/>
    <property type="evidence" value="ECO:0007669"/>
    <property type="project" value="UniProtKB-UniRule"/>
</dbReference>
<evidence type="ECO:0000259" key="10">
    <source>
        <dbReference type="Pfam" id="PF08323"/>
    </source>
</evidence>
<evidence type="ECO:0000256" key="2">
    <source>
        <dbReference type="ARBA" id="ARBA00002764"/>
    </source>
</evidence>
<dbReference type="Proteomes" id="UP000311605">
    <property type="component" value="Unassembled WGS sequence"/>
</dbReference>
<dbReference type="RefSeq" id="WP_139677086.1">
    <property type="nucleotide sequence ID" value="NZ_VDMN01000003.1"/>
</dbReference>
<dbReference type="Gene3D" id="3.40.50.2000">
    <property type="entry name" value="Glycogen Phosphorylase B"/>
    <property type="match status" value="2"/>
</dbReference>
<dbReference type="InterPro" id="IPR001296">
    <property type="entry name" value="Glyco_trans_1"/>
</dbReference>
<dbReference type="UniPathway" id="UPA00164"/>
<keyword evidence="7 8" id="KW-0320">Glycogen biosynthesis</keyword>
<evidence type="ECO:0000256" key="1">
    <source>
        <dbReference type="ARBA" id="ARBA00001478"/>
    </source>
</evidence>
<evidence type="ECO:0000256" key="6">
    <source>
        <dbReference type="ARBA" id="ARBA00022679"/>
    </source>
</evidence>
<dbReference type="InterPro" id="IPR011835">
    <property type="entry name" value="GS/SS"/>
</dbReference>
<sequence>MQVLSVASEVYPLVKTGGLADVAGALPIALGRQGIAVKTLMPGYPAVMRIAEGATLRRTFPDLLGAEARILEIEHKGLDLLILDCPELFDRQGGPYLDVTGKDYEDNWRRFAALSKAGAIIAQMGLTGEPGSWRPDLVHVHDWQAAMLPAYMRYATEPELPSVITIHNIAFQGVFDAEIFPALELPPHAFSIDGIEYYGRISFLKAGLQTSWEISTVSPSYAEEILTPEFGMGLEGLLHSRSEDLTGIVNGIDTDVWNPETDPLLSSAYSAASLKARAENKRLVAERFSLDASDEPLFCVVSRLTEQKGMDLLAETLDDLIEHGAKLAVLGSGDKALEDAFHAAALRHPGKIGIIAAYDEPLSHLMQAGCDAIIIPSRFEPCGLTQLYGLRYGCVPIVARTGGLNDTVIDASHAGLAAEAATGISFGPLTTDNLARALRRAIRLYKDEKLWTVIQKQGMKSDVSWNRSAALYAALFSEILERKGI</sequence>
<evidence type="ECO:0000313" key="11">
    <source>
        <dbReference type="EMBL" id="TNM62588.1"/>
    </source>
</evidence>
<dbReference type="InterPro" id="IPR013534">
    <property type="entry name" value="Starch_synth_cat_dom"/>
</dbReference>
<keyword evidence="5 8" id="KW-0328">Glycosyltransferase</keyword>
<evidence type="ECO:0000256" key="3">
    <source>
        <dbReference type="ARBA" id="ARBA00004964"/>
    </source>
</evidence>
<comment type="catalytic activity">
    <reaction evidence="1 8">
        <text>[(1-&gt;4)-alpha-D-glucosyl](n) + ADP-alpha-D-glucose = [(1-&gt;4)-alpha-D-glucosyl](n+1) + ADP + H(+)</text>
        <dbReference type="Rhea" id="RHEA:18189"/>
        <dbReference type="Rhea" id="RHEA-COMP:9584"/>
        <dbReference type="Rhea" id="RHEA-COMP:9587"/>
        <dbReference type="ChEBI" id="CHEBI:15378"/>
        <dbReference type="ChEBI" id="CHEBI:15444"/>
        <dbReference type="ChEBI" id="CHEBI:57498"/>
        <dbReference type="ChEBI" id="CHEBI:456216"/>
        <dbReference type="EC" id="2.4.1.21"/>
    </reaction>
</comment>
<dbReference type="AlphaFoldDB" id="A0A5C4XH46"/>
<dbReference type="PANTHER" id="PTHR45825">
    <property type="entry name" value="GRANULE-BOUND STARCH SYNTHASE 1, CHLOROPLASTIC/AMYLOPLASTIC"/>
    <property type="match status" value="1"/>
</dbReference>
<feature type="domain" description="Starch synthase catalytic" evidence="10">
    <location>
        <begin position="2"/>
        <end position="239"/>
    </location>
</feature>
<dbReference type="SUPFAM" id="SSF53756">
    <property type="entry name" value="UDP-Glycosyltransferase/glycogen phosphorylase"/>
    <property type="match status" value="1"/>
</dbReference>
<reference evidence="11 12" key="1">
    <citation type="submission" date="2019-06" db="EMBL/GenBank/DDBJ databases">
        <title>The draft genome of Rhizobium smilacinae PTYR-5.</title>
        <authorList>
            <person name="Liu L."/>
            <person name="Li L."/>
            <person name="Zhang X."/>
        </authorList>
    </citation>
    <scope>NUCLEOTIDE SEQUENCE [LARGE SCALE GENOMIC DNA]</scope>
    <source>
        <strain evidence="11 12">PTYR-5</strain>
    </source>
</reference>
<evidence type="ECO:0000256" key="4">
    <source>
        <dbReference type="ARBA" id="ARBA00010281"/>
    </source>
</evidence>
<organism evidence="11 12">
    <name type="scientific">Aliirhizobium smilacinae</name>
    <dbReference type="NCBI Taxonomy" id="1395944"/>
    <lineage>
        <taxon>Bacteria</taxon>
        <taxon>Pseudomonadati</taxon>
        <taxon>Pseudomonadota</taxon>
        <taxon>Alphaproteobacteria</taxon>
        <taxon>Hyphomicrobiales</taxon>
        <taxon>Rhizobiaceae</taxon>
        <taxon>Aliirhizobium</taxon>
    </lineage>
</organism>
<dbReference type="NCBIfam" id="NF001899">
    <property type="entry name" value="PRK00654.1-2"/>
    <property type="match status" value="1"/>
</dbReference>
<evidence type="ECO:0000256" key="7">
    <source>
        <dbReference type="ARBA" id="ARBA00023056"/>
    </source>
</evidence>
<keyword evidence="12" id="KW-1185">Reference proteome</keyword>
<keyword evidence="6 8" id="KW-0808">Transferase</keyword>
<dbReference type="CDD" id="cd03791">
    <property type="entry name" value="GT5_Glycogen_synthase_DULL1-like"/>
    <property type="match status" value="1"/>
</dbReference>
<proteinExistence type="inferred from homology"/>
<comment type="caution">
    <text evidence="11">The sequence shown here is derived from an EMBL/GenBank/DDBJ whole genome shotgun (WGS) entry which is preliminary data.</text>
</comment>
<feature type="binding site" evidence="8">
    <location>
        <position position="15"/>
    </location>
    <ligand>
        <name>ADP-alpha-D-glucose</name>
        <dbReference type="ChEBI" id="CHEBI:57498"/>
    </ligand>
</feature>
<dbReference type="OrthoDB" id="9808590at2"/>
<evidence type="ECO:0000259" key="9">
    <source>
        <dbReference type="Pfam" id="PF00534"/>
    </source>
</evidence>
<dbReference type="EMBL" id="VDMN01000003">
    <property type="protein sequence ID" value="TNM62588.1"/>
    <property type="molecule type" value="Genomic_DNA"/>
</dbReference>
<accession>A0A5C4XH46</accession>
<evidence type="ECO:0000256" key="8">
    <source>
        <dbReference type="HAMAP-Rule" id="MF_00484"/>
    </source>
</evidence>
<dbReference type="NCBIfam" id="TIGR02095">
    <property type="entry name" value="glgA"/>
    <property type="match status" value="1"/>
</dbReference>
<dbReference type="PANTHER" id="PTHR45825:SF11">
    <property type="entry name" value="ALPHA AMYLASE DOMAIN-CONTAINING PROTEIN"/>
    <property type="match status" value="1"/>
</dbReference>
<dbReference type="Pfam" id="PF00534">
    <property type="entry name" value="Glycos_transf_1"/>
    <property type="match status" value="1"/>
</dbReference>
<gene>
    <name evidence="8 11" type="primary">glgA</name>
    <name evidence="11" type="ORF">FHP24_15215</name>
</gene>
<evidence type="ECO:0000256" key="5">
    <source>
        <dbReference type="ARBA" id="ARBA00022676"/>
    </source>
</evidence>
<dbReference type="HAMAP" id="MF_00484">
    <property type="entry name" value="Glycogen_synth"/>
    <property type="match status" value="1"/>
</dbReference>
<comment type="similarity">
    <text evidence="4 8">Belongs to the glycosyltransferase 1 family. Bacterial/plant glycogen synthase subfamily.</text>
</comment>
<dbReference type="GO" id="GO:0005829">
    <property type="term" value="C:cytosol"/>
    <property type="evidence" value="ECO:0007669"/>
    <property type="project" value="TreeGrafter"/>
</dbReference>
<dbReference type="GO" id="GO:0009011">
    <property type="term" value="F:alpha-1,4-glucan glucosyltransferase (ADP-glucose donor) activity"/>
    <property type="evidence" value="ECO:0007669"/>
    <property type="project" value="UniProtKB-UniRule"/>
</dbReference>